<evidence type="ECO:0000313" key="3">
    <source>
        <dbReference type="Proteomes" id="UP000027073"/>
    </source>
</evidence>
<reference evidence="1" key="2">
    <citation type="journal article" date="2014" name="Proc. Natl. Acad. Sci. U.S.A.">
        <title>Extensive sampling of basidiomycete genomes demonstrates inadequacy of the white rot/brown rot paradigm for wood decay fungi.</title>
        <authorList>
            <person name="Riley R."/>
            <person name="Salamov A.A."/>
            <person name="Brown D.W."/>
            <person name="Nagy L.G."/>
            <person name="Floudas D."/>
            <person name="Held B.W."/>
            <person name="Levasseur A."/>
            <person name="Lombard V."/>
            <person name="Morin E."/>
            <person name="Otillar R."/>
            <person name="Lindquist E.A."/>
            <person name="Sun H."/>
            <person name="LaButti K.M."/>
            <person name="Schmutz J."/>
            <person name="Jabbour D."/>
            <person name="Luo H."/>
            <person name="Baker S.E."/>
            <person name="Pisabarro A.G."/>
            <person name="Walton J.D."/>
            <person name="Blanchette R.A."/>
            <person name="Henrissat B."/>
            <person name="Martin F."/>
            <person name="Cullen D."/>
            <person name="Hibbett D.S."/>
            <person name="Grigoriev I.V."/>
        </authorList>
    </citation>
    <scope>NUCLEOTIDE SEQUENCE</scope>
    <source>
        <strain evidence="1">PC15</strain>
    </source>
</reference>
<sequence>MRNLLFWEVDEPNDLTRSIDAFTFEMLPYFTNAFDRGEHKDFFVAALPLFSDRFPTASSEQKRLFAKELIYQDGMTLLGGNVDPPAPFDGNWREAITLEADRERRRSYWRQHGEGDPIEHQYIIAFATIDGATDSYSQL</sequence>
<organism evidence="1 3">
    <name type="scientific">Pleurotus ostreatus (strain PC15)</name>
    <name type="common">Oyster mushroom</name>
    <dbReference type="NCBI Taxonomy" id="1137138"/>
    <lineage>
        <taxon>Eukaryota</taxon>
        <taxon>Fungi</taxon>
        <taxon>Dikarya</taxon>
        <taxon>Basidiomycota</taxon>
        <taxon>Agaricomycotina</taxon>
        <taxon>Agaricomycetes</taxon>
        <taxon>Agaricomycetidae</taxon>
        <taxon>Agaricales</taxon>
        <taxon>Pleurotineae</taxon>
        <taxon>Pleurotaceae</taxon>
        <taxon>Pleurotus</taxon>
    </lineage>
</organism>
<dbReference type="VEuPathDB" id="FungiDB:PLEOSDRAFT_1109314"/>
<dbReference type="Proteomes" id="UP000027073">
    <property type="component" value="Unassembled WGS sequence"/>
</dbReference>
<protein>
    <submittedName>
        <fullName evidence="1">Uncharacterized protein</fullName>
    </submittedName>
</protein>
<reference evidence="3" key="1">
    <citation type="journal article" date="2014" name="Proc. Natl. Acad. Sci. U.S.A.">
        <title>Extensive sampling of basidiomycete genomes demonstrates inadequacy of the white-rot/brown-rot paradigm for wood decay fungi.</title>
        <authorList>
            <person name="Riley R."/>
            <person name="Salamov A.A."/>
            <person name="Brown D.W."/>
            <person name="Nagy L.G."/>
            <person name="Floudas D."/>
            <person name="Held B.W."/>
            <person name="Levasseur A."/>
            <person name="Lombard V."/>
            <person name="Morin E."/>
            <person name="Otillar R."/>
            <person name="Lindquist E.A."/>
            <person name="Sun H."/>
            <person name="LaButti K.M."/>
            <person name="Schmutz J."/>
            <person name="Jabbour D."/>
            <person name="Luo H."/>
            <person name="Baker S.E."/>
            <person name="Pisabarro A.G."/>
            <person name="Walton J.D."/>
            <person name="Blanchette R.A."/>
            <person name="Henrissat B."/>
            <person name="Martin F."/>
            <person name="Cullen D."/>
            <person name="Hibbett D.S."/>
            <person name="Grigoriev I.V."/>
        </authorList>
    </citation>
    <scope>NUCLEOTIDE SEQUENCE [LARGE SCALE GENOMIC DNA]</scope>
    <source>
        <strain evidence="3">PC15</strain>
    </source>
</reference>
<dbReference type="AlphaFoldDB" id="A0A067NEI1"/>
<evidence type="ECO:0000313" key="1">
    <source>
        <dbReference type="EMBL" id="KDQ22196.1"/>
    </source>
</evidence>
<gene>
    <name evidence="1" type="ORF">PLEOSDRAFT_1109314</name>
    <name evidence="2" type="ORF">PLEOSDRAFT_171644</name>
</gene>
<accession>A0A067NEI1</accession>
<evidence type="ECO:0000313" key="2">
    <source>
        <dbReference type="EMBL" id="KDQ32637.1"/>
    </source>
</evidence>
<proteinExistence type="predicted"/>
<dbReference type="VEuPathDB" id="FungiDB:PLEOSDRAFT_171644"/>
<dbReference type="HOGENOM" id="CLU_1797274_0_0_1"/>
<dbReference type="EMBL" id="KL198004">
    <property type="protein sequence ID" value="KDQ32637.1"/>
    <property type="molecule type" value="Genomic_DNA"/>
</dbReference>
<name>A0A067NEI1_PLEO1</name>
<dbReference type="EMBL" id="KL198014">
    <property type="protein sequence ID" value="KDQ22196.1"/>
    <property type="molecule type" value="Genomic_DNA"/>
</dbReference>